<protein>
    <submittedName>
        <fullName evidence="2">Type VI secretion system secreted protein VgrG</fullName>
    </submittedName>
</protein>
<sequence length="226" mass="25920">MGAQDIISLMQSGLTQAERLLKLDTPAGEDKLLPQIVIGTSRLGRNYEYSVDAVSLDGELELKSLIAQPVTLWIQRADKSYRPQHGYVHTARRLGADGQLTSFQLAFSSWLHFLKFRKDARIFQDKSVETILDTVFSGHPQALGAYRLDIQNASLERSFCVQYEDDWSFVHRLLESEGWFYYFEHAEPSRVWWRLQLLREWSHEQEGNQVFPGSPRARSASGARAT</sequence>
<dbReference type="Gene3D" id="3.55.50.10">
    <property type="entry name" value="Baseplate protein-like domains"/>
    <property type="match status" value="1"/>
</dbReference>
<comment type="caution">
    <text evidence="2">The sequence shown here is derived from an EMBL/GenBank/DDBJ whole genome shotgun (WGS) entry which is preliminary data.</text>
</comment>
<dbReference type="SUPFAM" id="SSF69279">
    <property type="entry name" value="Phage tail proteins"/>
    <property type="match status" value="1"/>
</dbReference>
<evidence type="ECO:0000313" key="3">
    <source>
        <dbReference type="Proteomes" id="UP000183529"/>
    </source>
</evidence>
<dbReference type="Gene3D" id="2.30.110.50">
    <property type="match status" value="1"/>
</dbReference>
<dbReference type="EMBL" id="FNZM01000004">
    <property type="protein sequence ID" value="SEJ32178.1"/>
    <property type="molecule type" value="Genomic_DNA"/>
</dbReference>
<feature type="compositionally biased region" description="Low complexity" evidence="1">
    <location>
        <begin position="212"/>
        <end position="226"/>
    </location>
</feature>
<dbReference type="AlphaFoldDB" id="A0AAQ1JT00"/>
<name>A0AAQ1JT00_9BURK</name>
<accession>A0AAQ1JT00</accession>
<dbReference type="RefSeq" id="WP_080180194.1">
    <property type="nucleotide sequence ID" value="NZ_FNZM01000004.1"/>
</dbReference>
<dbReference type="Proteomes" id="UP000183529">
    <property type="component" value="Unassembled WGS sequence"/>
</dbReference>
<gene>
    <name evidence="2" type="ORF">SAMN05216550_1042</name>
</gene>
<dbReference type="Pfam" id="PF05954">
    <property type="entry name" value="Phage_GPD"/>
    <property type="match status" value="1"/>
</dbReference>
<organism evidence="2 3">
    <name type="scientific">Paraburkholderia tropica</name>
    <dbReference type="NCBI Taxonomy" id="92647"/>
    <lineage>
        <taxon>Bacteria</taxon>
        <taxon>Pseudomonadati</taxon>
        <taxon>Pseudomonadota</taxon>
        <taxon>Betaproteobacteria</taxon>
        <taxon>Burkholderiales</taxon>
        <taxon>Burkholderiaceae</taxon>
        <taxon>Paraburkholderia</taxon>
    </lineage>
</organism>
<feature type="region of interest" description="Disordered" evidence="1">
    <location>
        <begin position="207"/>
        <end position="226"/>
    </location>
</feature>
<proteinExistence type="predicted"/>
<evidence type="ECO:0000256" key="1">
    <source>
        <dbReference type="SAM" id="MobiDB-lite"/>
    </source>
</evidence>
<reference evidence="2 3" key="1">
    <citation type="submission" date="2016-10" db="EMBL/GenBank/DDBJ databases">
        <authorList>
            <person name="Varghese N."/>
            <person name="Submissions S."/>
        </authorList>
    </citation>
    <scope>NUCLEOTIDE SEQUENCE [LARGE SCALE GENOMIC DNA]</scope>
    <source>
        <strain evidence="2 3">LMG 22274</strain>
    </source>
</reference>
<evidence type="ECO:0000313" key="2">
    <source>
        <dbReference type="EMBL" id="SEJ32178.1"/>
    </source>
</evidence>